<sequence>MSKRKASDSSSKKLVQQKLTSIFTSTKNDKTVNEKDNPRKKFKQTIIEKEEVQPDVEAPHEDTATSVRQEGHVSSHQRILDDDSDDEIFEEVEALTYEDNSVLHEASNVESEPEELVEIQPKLTFHDENYTPIDKLLHAFDLNYKFGPCIGLTRLERWERAHRIGLDPPEEVRDVLTSEAKNSELNECVFYGRV</sequence>
<dbReference type="VEuPathDB" id="FungiDB:RhiirFUN_006061"/>
<dbReference type="Proteomes" id="UP000233469">
    <property type="component" value="Unassembled WGS sequence"/>
</dbReference>
<accession>A0A2I1DW55</accession>
<dbReference type="EMBL" id="CAGKOT010000019">
    <property type="protein sequence ID" value="CAB5363916.1"/>
    <property type="molecule type" value="Genomic_DNA"/>
</dbReference>
<evidence type="ECO:0000313" key="3">
    <source>
        <dbReference type="EMBL" id="PKC12903.1"/>
    </source>
</evidence>
<dbReference type="SMR" id="A0A2I1DW55"/>
<evidence type="ECO:0000313" key="6">
    <source>
        <dbReference type="Proteomes" id="UP000232688"/>
    </source>
</evidence>
<evidence type="ECO:0000256" key="1">
    <source>
        <dbReference type="SAM" id="MobiDB-lite"/>
    </source>
</evidence>
<comment type="caution">
    <text evidence="5">The sequence shown here is derived from an EMBL/GenBank/DDBJ whole genome shotgun (WGS) entry which is preliminary data.</text>
</comment>
<evidence type="ECO:0000313" key="8">
    <source>
        <dbReference type="Proteomes" id="UP000233469"/>
    </source>
</evidence>
<dbReference type="GO" id="GO:0043625">
    <property type="term" value="C:delta DNA polymerase complex"/>
    <property type="evidence" value="ECO:0007669"/>
    <property type="project" value="TreeGrafter"/>
</dbReference>
<dbReference type="GO" id="GO:0000731">
    <property type="term" value="P:DNA synthesis involved in DNA repair"/>
    <property type="evidence" value="ECO:0007669"/>
    <property type="project" value="InterPro"/>
</dbReference>
<protein>
    <recommendedName>
        <fullName evidence="9">DNA polymerase delta subunit 4</fullName>
    </recommendedName>
</protein>
<feature type="region of interest" description="Disordered" evidence="1">
    <location>
        <begin position="22"/>
        <end position="85"/>
    </location>
</feature>
<evidence type="ECO:0008006" key="9">
    <source>
        <dbReference type="Google" id="ProtNLM"/>
    </source>
</evidence>
<feature type="compositionally biased region" description="Basic and acidic residues" evidence="1">
    <location>
        <begin position="46"/>
        <end position="81"/>
    </location>
</feature>
<organism evidence="5 8">
    <name type="scientific">Rhizophagus irregularis</name>
    <dbReference type="NCBI Taxonomy" id="588596"/>
    <lineage>
        <taxon>Eukaryota</taxon>
        <taxon>Fungi</taxon>
        <taxon>Fungi incertae sedis</taxon>
        <taxon>Mucoromycota</taxon>
        <taxon>Glomeromycotina</taxon>
        <taxon>Glomeromycetes</taxon>
        <taxon>Glomerales</taxon>
        <taxon>Glomeraceae</taxon>
        <taxon>Rhizophagus</taxon>
    </lineage>
</organism>
<reference evidence="4 6" key="4">
    <citation type="submission" date="2017-10" db="EMBL/GenBank/DDBJ databases">
        <title>Genome analyses suggest a sexual origin of heterokaryosis in a supposedly ancient asexual fungus.</title>
        <authorList>
            <person name="Corradi N."/>
            <person name="Sedzielewska K."/>
            <person name="Noel J."/>
            <person name="Charron P."/>
            <person name="Farinelli L."/>
            <person name="Marton T."/>
            <person name="Kruger M."/>
            <person name="Pelin A."/>
            <person name="Brachmann A."/>
            <person name="Corradi N."/>
        </authorList>
    </citation>
    <scope>NUCLEOTIDE SEQUENCE [LARGE SCALE GENOMIC DNA]</scope>
    <source>
        <strain evidence="4 6">A1</strain>
    </source>
</reference>
<reference evidence="2" key="5">
    <citation type="submission" date="2020-05" db="EMBL/GenBank/DDBJ databases">
        <authorList>
            <person name="Rincon C."/>
            <person name="Sanders R I."/>
            <person name="Robbins C."/>
            <person name="Chaturvedi A."/>
        </authorList>
    </citation>
    <scope>NUCLEOTIDE SEQUENCE</scope>
    <source>
        <strain evidence="2">CHB12</strain>
    </source>
</reference>
<name>A0A2I1DW55_9GLOM</name>
<dbReference type="EMBL" id="LLXH01000037">
    <property type="protein sequence ID" value="PKC74939.1"/>
    <property type="molecule type" value="Genomic_DNA"/>
</dbReference>
<reference evidence="6 8" key="3">
    <citation type="submission" date="2017-10" db="EMBL/GenBank/DDBJ databases">
        <title>Extensive intraspecific genome diversity in a model arbuscular mycorrhizal fungus.</title>
        <authorList>
            <person name="Chen E.C.H."/>
            <person name="Morin E."/>
            <person name="Baudet D."/>
            <person name="Noel J."/>
            <person name="Ndikumana S."/>
            <person name="Charron P."/>
            <person name="St-Onge C."/>
            <person name="Giorgi J."/>
            <person name="Grigoriev I.V."/>
            <person name="Roux C."/>
            <person name="Martin F.M."/>
            <person name="Corradi N."/>
        </authorList>
    </citation>
    <scope>NUCLEOTIDE SEQUENCE [LARGE SCALE GENOMIC DNA]</scope>
    <source>
        <strain evidence="4 6">A1</strain>
        <strain evidence="5 8">C2</strain>
    </source>
</reference>
<reference evidence="3 7" key="2">
    <citation type="submission" date="2017-09" db="EMBL/GenBank/DDBJ databases">
        <title>Extensive intraspecific genome diversity in a model arbuscular mycorrhizal fungus.</title>
        <authorList>
            <person name="Chen E.C."/>
            <person name="Morin E."/>
            <person name="Beaudet D."/>
            <person name="Noel J."/>
            <person name="Ndikumana S."/>
            <person name="Charron P."/>
            <person name="St-Onge C."/>
            <person name="Giorgi J."/>
            <person name="Grigoriev I.V."/>
            <person name="Roux C."/>
            <person name="Martin F.M."/>
            <person name="Corradi N."/>
        </authorList>
    </citation>
    <scope>NUCLEOTIDE SEQUENCE [LARGE SCALE GENOMIC DNA]</scope>
    <source>
        <strain evidence="3 7">A5</strain>
    </source>
</reference>
<dbReference type="GO" id="GO:0006261">
    <property type="term" value="P:DNA-templated DNA replication"/>
    <property type="evidence" value="ECO:0007669"/>
    <property type="project" value="TreeGrafter"/>
</dbReference>
<dbReference type="OrthoDB" id="337486at2759"/>
<evidence type="ECO:0000313" key="5">
    <source>
        <dbReference type="EMBL" id="PKK77086.1"/>
    </source>
</evidence>
<dbReference type="EMBL" id="LLXL01000148">
    <property type="protein sequence ID" value="PKK77086.1"/>
    <property type="molecule type" value="Genomic_DNA"/>
</dbReference>
<dbReference type="Pfam" id="PF04081">
    <property type="entry name" value="DNA_pol_delta_4"/>
    <property type="match status" value="1"/>
</dbReference>
<dbReference type="AlphaFoldDB" id="A0A2I1DW55"/>
<reference evidence="7 8" key="1">
    <citation type="submission" date="2016-04" db="EMBL/GenBank/DDBJ databases">
        <title>Genome analyses suggest a sexual origin of heterokaryosis in a supposedly ancient asexual fungus.</title>
        <authorList>
            <person name="Ropars J."/>
            <person name="Sedzielewska K."/>
            <person name="Noel J."/>
            <person name="Charron P."/>
            <person name="Farinelli L."/>
            <person name="Marton T."/>
            <person name="Kruger M."/>
            <person name="Pelin A."/>
            <person name="Brachmann A."/>
            <person name="Corradi N."/>
        </authorList>
    </citation>
    <scope>NUCLEOTIDE SEQUENCE [LARGE SCALE GENOMIC DNA]</scope>
    <source>
        <strain evidence="3 7">A5</strain>
        <strain evidence="5 8">C2</strain>
    </source>
</reference>
<dbReference type="Proteomes" id="UP000232722">
    <property type="component" value="Unassembled WGS sequence"/>
</dbReference>
<dbReference type="VEuPathDB" id="FungiDB:FUN_003925"/>
<dbReference type="VEuPathDB" id="FungiDB:RhiirA1_508557"/>
<feature type="compositionally biased region" description="Basic and acidic residues" evidence="1">
    <location>
        <begin position="27"/>
        <end position="39"/>
    </location>
</feature>
<dbReference type="PANTHER" id="PTHR14303:SF0">
    <property type="entry name" value="DNA POLYMERASE DELTA SUBUNIT 4"/>
    <property type="match status" value="1"/>
</dbReference>
<dbReference type="Proteomes" id="UP000232688">
    <property type="component" value="Unassembled WGS sequence"/>
</dbReference>
<evidence type="ECO:0000313" key="2">
    <source>
        <dbReference type="EMBL" id="CAB5363916.1"/>
    </source>
</evidence>
<dbReference type="Proteomes" id="UP000684084">
    <property type="component" value="Unassembled WGS sequence"/>
</dbReference>
<dbReference type="InterPro" id="IPR007218">
    <property type="entry name" value="DNA_pol_delta_4"/>
</dbReference>
<dbReference type="EMBL" id="LLXJ01000219">
    <property type="protein sequence ID" value="PKC12903.1"/>
    <property type="molecule type" value="Genomic_DNA"/>
</dbReference>
<proteinExistence type="predicted"/>
<gene>
    <name evidence="2" type="ORF">CHRIB12_LOCUS9724</name>
    <name evidence="4" type="ORF">RhiirA1_508557</name>
    <name evidence="3" type="ORF">RhiirA5_461800</name>
    <name evidence="5" type="ORF">RhiirC2_110031</name>
</gene>
<dbReference type="GO" id="GO:0003887">
    <property type="term" value="F:DNA-directed DNA polymerase activity"/>
    <property type="evidence" value="ECO:0007669"/>
    <property type="project" value="TreeGrafter"/>
</dbReference>
<evidence type="ECO:0000313" key="7">
    <source>
        <dbReference type="Proteomes" id="UP000232722"/>
    </source>
</evidence>
<dbReference type="PANTHER" id="PTHR14303">
    <property type="entry name" value="DNA POLYMERASE DELTA SUBUNIT 4"/>
    <property type="match status" value="1"/>
</dbReference>
<evidence type="ECO:0000313" key="4">
    <source>
        <dbReference type="EMBL" id="PKC74939.1"/>
    </source>
</evidence>